<dbReference type="GeneTree" id="ENSGT00940000156808"/>
<evidence type="ECO:0000259" key="1">
    <source>
        <dbReference type="Pfam" id="PF23464"/>
    </source>
</evidence>
<dbReference type="PANTHER" id="PTHR23509:SF7">
    <property type="entry name" value="PHOSPHOLIPASE DDHD2"/>
    <property type="match status" value="1"/>
</dbReference>
<keyword evidence="3" id="KW-1185">Reference proteome</keyword>
<reference evidence="2" key="2">
    <citation type="submission" date="2025-08" db="UniProtKB">
        <authorList>
            <consortium name="Ensembl"/>
        </authorList>
    </citation>
    <scope>IDENTIFICATION</scope>
</reference>
<reference evidence="2 3" key="1">
    <citation type="submission" date="2009-12" db="EMBL/GenBank/DDBJ databases">
        <title>The Genome Sequence of Anolis carolinensis (Green Anole Lizard).</title>
        <authorList>
            <consortium name="The Genome Sequencing Platform"/>
            <person name="Di Palma F."/>
            <person name="Alfoldi J."/>
            <person name="Heiman D."/>
            <person name="Young S."/>
            <person name="Grabherr M."/>
            <person name="Johnson J."/>
            <person name="Lander E.S."/>
            <person name="Lindblad-Toh K."/>
        </authorList>
    </citation>
    <scope>NUCLEOTIDE SEQUENCE [LARGE SCALE GENOMIC DNA]</scope>
    <source>
        <strain evidence="2 3">JBL SC #1</strain>
    </source>
</reference>
<evidence type="ECO:0000313" key="3">
    <source>
        <dbReference type="Proteomes" id="UP000001646"/>
    </source>
</evidence>
<proteinExistence type="predicted"/>
<dbReference type="InterPro" id="IPR058055">
    <property type="entry name" value="PA-PLA1"/>
</dbReference>
<dbReference type="Proteomes" id="UP000001646">
    <property type="component" value="Chromosome 6"/>
</dbReference>
<dbReference type="HOGENOM" id="CLU_108751_0_0_1"/>
<dbReference type="Ensembl" id="ENSACAT00000009419.3">
    <property type="protein sequence ID" value="ENSACAP00000009226.3"/>
    <property type="gene ID" value="ENSACAG00000009441.3"/>
</dbReference>
<dbReference type="Bgee" id="ENSACAG00000009441">
    <property type="expression patterns" value="Expressed in hindlimb bud and 2 other cell types or tissues"/>
</dbReference>
<dbReference type="InterPro" id="IPR057825">
    <property type="entry name" value="WWE_SEC23-DDH2"/>
</dbReference>
<organism evidence="2 3">
    <name type="scientific">Anolis carolinensis</name>
    <name type="common">Green anole</name>
    <name type="synonym">American chameleon</name>
    <dbReference type="NCBI Taxonomy" id="28377"/>
    <lineage>
        <taxon>Eukaryota</taxon>
        <taxon>Metazoa</taxon>
        <taxon>Chordata</taxon>
        <taxon>Craniata</taxon>
        <taxon>Vertebrata</taxon>
        <taxon>Euteleostomi</taxon>
        <taxon>Lepidosauria</taxon>
        <taxon>Squamata</taxon>
        <taxon>Bifurcata</taxon>
        <taxon>Unidentata</taxon>
        <taxon>Episquamata</taxon>
        <taxon>Toxicofera</taxon>
        <taxon>Iguania</taxon>
        <taxon>Dactyloidae</taxon>
        <taxon>Anolis</taxon>
    </lineage>
</organism>
<dbReference type="STRING" id="28377.ENSACAP00000009226"/>
<evidence type="ECO:0000313" key="2">
    <source>
        <dbReference type="Ensembl" id="ENSACAP00000009226.3"/>
    </source>
</evidence>
<dbReference type="Pfam" id="PF23464">
    <property type="entry name" value="WWE_3"/>
    <property type="match status" value="1"/>
</dbReference>
<protein>
    <recommendedName>
        <fullName evidence="1">SEC23-DDH2 WWE domain-containing protein</fullName>
    </recommendedName>
</protein>
<sequence length="192" mass="22412">IYYDAVEAEAANKYELVSPHWFYCKKLEIAHQSCKHSQDLIVPTEGGRYDVHLTKRLRCAVYWEEAESEVRHCTWFYKGEKDNRYIPYPESFSEELEDAYMICVTLDEWKKKLESPTREVIILHNPKLLMVHYHLVATTDDWGATPTEQGRPRTVKRGVENISVDIPNGEPLQIDHLVIVVHGIGPAWDIRF</sequence>
<accession>G1KIW1</accession>
<dbReference type="AlphaFoldDB" id="G1KIW1"/>
<name>G1KIW1_ANOCA</name>
<dbReference type="InParanoid" id="G1KIW1"/>
<reference evidence="2" key="3">
    <citation type="submission" date="2025-09" db="UniProtKB">
        <authorList>
            <consortium name="Ensembl"/>
        </authorList>
    </citation>
    <scope>IDENTIFICATION</scope>
</reference>
<feature type="domain" description="SEC23-DDH2 WWE" evidence="1">
    <location>
        <begin position="77"/>
        <end position="161"/>
    </location>
</feature>
<dbReference type="eggNOG" id="KOG2308">
    <property type="taxonomic scope" value="Eukaryota"/>
</dbReference>
<dbReference type="PANTHER" id="PTHR23509">
    <property type="entry name" value="PA-PL1 PHOSPHOLIPASE FAMILY"/>
    <property type="match status" value="1"/>
</dbReference>